<dbReference type="Pfam" id="PF00581">
    <property type="entry name" value="Rhodanese"/>
    <property type="match status" value="1"/>
</dbReference>
<evidence type="ECO:0000259" key="1">
    <source>
        <dbReference type="PROSITE" id="PS50206"/>
    </source>
</evidence>
<dbReference type="GO" id="GO:0005802">
    <property type="term" value="C:trans-Golgi network"/>
    <property type="evidence" value="ECO:0007669"/>
    <property type="project" value="TreeGrafter"/>
</dbReference>
<gene>
    <name evidence="2" type="primary">ORF84952</name>
</gene>
<organism evidence="2">
    <name type="scientific">Arion vulgaris</name>
    <dbReference type="NCBI Taxonomy" id="1028688"/>
    <lineage>
        <taxon>Eukaryota</taxon>
        <taxon>Metazoa</taxon>
        <taxon>Spiralia</taxon>
        <taxon>Lophotrochozoa</taxon>
        <taxon>Mollusca</taxon>
        <taxon>Gastropoda</taxon>
        <taxon>Heterobranchia</taxon>
        <taxon>Euthyneura</taxon>
        <taxon>Panpulmonata</taxon>
        <taxon>Eupulmonata</taxon>
        <taxon>Stylommatophora</taxon>
        <taxon>Helicina</taxon>
        <taxon>Arionoidea</taxon>
        <taxon>Arionidae</taxon>
        <taxon>Arion</taxon>
    </lineage>
</organism>
<accession>A0A0B6ZYY8</accession>
<dbReference type="EMBL" id="HACG01026161">
    <property type="protein sequence ID" value="CEK73026.1"/>
    <property type="molecule type" value="Transcribed_RNA"/>
</dbReference>
<reference evidence="2" key="1">
    <citation type="submission" date="2014-12" db="EMBL/GenBank/DDBJ databases">
        <title>Insight into the proteome of Arion vulgaris.</title>
        <authorList>
            <person name="Aradska J."/>
            <person name="Bulat T."/>
            <person name="Smidak R."/>
            <person name="Sarate P."/>
            <person name="Gangsoo J."/>
            <person name="Sialana F."/>
            <person name="Bilban M."/>
            <person name="Lubec G."/>
        </authorList>
    </citation>
    <scope>NUCLEOTIDE SEQUENCE</scope>
    <source>
        <tissue evidence="2">Skin</tissue>
    </source>
</reference>
<sequence length="415" mass="46178">EDFCSLAQYYASKTPQSFRRDYQLAMFGGSVIAQKDSEDNGLMDALCLMVSGEELLQANGSNIISEDVVRYFVVDCRPAEQYNSEHLTTAFHLDSNLMLQSPEEFNAAVQALFTSQAQALSAGSAASGEHLCFLGSGREEEDQYINMVVANILQKGKQYVSIAKGGYPAIHNILKATSENGVADMIQVVSDKCDTTSNNSGVGMLGNETGTMKYFSRDLIGKLSDVVKTKSAEMKVKLSNYIKNEGNIDRHVSSTERGGKRYRNMANVFTIGDEEEGEEHSTVDSEDDDQHKEVVSLETWVQKSDVVYSCKCKEFRANGHSFPSYLLVTASHLYILREIQSRKGMAHIQARRALGSIVKITSKKRQPEFITFKYGTHEDDGFHVTDIHRFYIPTASDATRVIKQQIMKVLDALDS</sequence>
<protein>
    <recommendedName>
        <fullName evidence="1">Rhodanese domain-containing protein</fullName>
    </recommendedName>
</protein>
<feature type="non-terminal residue" evidence="2">
    <location>
        <position position="1"/>
    </location>
</feature>
<proteinExistence type="predicted"/>
<dbReference type="InterPro" id="IPR039755">
    <property type="entry name" value="TBC1D23"/>
</dbReference>
<dbReference type="AlphaFoldDB" id="A0A0B6ZYY8"/>
<dbReference type="Pfam" id="PF19430">
    <property type="entry name" value="TBC1D23_C"/>
    <property type="match status" value="1"/>
</dbReference>
<dbReference type="CDD" id="cd20788">
    <property type="entry name" value="TBC1D23_C-like"/>
    <property type="match status" value="1"/>
</dbReference>
<evidence type="ECO:0000313" key="2">
    <source>
        <dbReference type="EMBL" id="CEK73026.1"/>
    </source>
</evidence>
<name>A0A0B6ZYY8_9EUPU</name>
<feature type="domain" description="Rhodanese" evidence="1">
    <location>
        <begin position="67"/>
        <end position="179"/>
    </location>
</feature>
<dbReference type="PANTHER" id="PTHR13297:SF5">
    <property type="entry name" value="TBC1 DOMAIN FAMILY MEMBER 23"/>
    <property type="match status" value="1"/>
</dbReference>
<dbReference type="SUPFAM" id="SSF52821">
    <property type="entry name" value="Rhodanese/Cell cycle control phosphatase"/>
    <property type="match status" value="1"/>
</dbReference>
<dbReference type="PANTHER" id="PTHR13297">
    <property type="entry name" value="TBC1 DOMAIN FAMILY MEMBER 23-RELATED"/>
    <property type="match status" value="1"/>
</dbReference>
<dbReference type="GO" id="GO:0099041">
    <property type="term" value="P:vesicle tethering to Golgi"/>
    <property type="evidence" value="ECO:0007669"/>
    <property type="project" value="TreeGrafter"/>
</dbReference>
<dbReference type="InterPro" id="IPR036873">
    <property type="entry name" value="Rhodanese-like_dom_sf"/>
</dbReference>
<dbReference type="GO" id="GO:0005829">
    <property type="term" value="C:cytosol"/>
    <property type="evidence" value="ECO:0007669"/>
    <property type="project" value="GOC"/>
</dbReference>
<dbReference type="InterPro" id="IPR001763">
    <property type="entry name" value="Rhodanese-like_dom"/>
</dbReference>
<dbReference type="Gene3D" id="3.40.250.10">
    <property type="entry name" value="Rhodanese-like domain"/>
    <property type="match status" value="1"/>
</dbReference>
<dbReference type="GO" id="GO:0042147">
    <property type="term" value="P:retrograde transport, endosome to Golgi"/>
    <property type="evidence" value="ECO:0007669"/>
    <property type="project" value="InterPro"/>
</dbReference>
<dbReference type="PROSITE" id="PS50206">
    <property type="entry name" value="RHODANESE_3"/>
    <property type="match status" value="1"/>
</dbReference>
<dbReference type="InterPro" id="IPR045799">
    <property type="entry name" value="TBC1D23_C"/>
</dbReference>